<organism evidence="1 2">
    <name type="scientific">Posidoniimonas corsicana</name>
    <dbReference type="NCBI Taxonomy" id="1938618"/>
    <lineage>
        <taxon>Bacteria</taxon>
        <taxon>Pseudomonadati</taxon>
        <taxon>Planctomycetota</taxon>
        <taxon>Planctomycetia</taxon>
        <taxon>Pirellulales</taxon>
        <taxon>Lacipirellulaceae</taxon>
        <taxon>Posidoniimonas</taxon>
    </lineage>
</organism>
<dbReference type="RefSeq" id="WP_146561647.1">
    <property type="nucleotide sequence ID" value="NZ_SIHJ01000001.1"/>
</dbReference>
<dbReference type="OrthoDB" id="9835055at2"/>
<dbReference type="Proteomes" id="UP000316714">
    <property type="component" value="Unassembled WGS sequence"/>
</dbReference>
<dbReference type="EMBL" id="SIHJ01000001">
    <property type="protein sequence ID" value="TWT35458.1"/>
    <property type="molecule type" value="Genomic_DNA"/>
</dbReference>
<evidence type="ECO:0000313" key="2">
    <source>
        <dbReference type="Proteomes" id="UP000316714"/>
    </source>
</evidence>
<reference evidence="1 2" key="1">
    <citation type="submission" date="2019-02" db="EMBL/GenBank/DDBJ databases">
        <title>Deep-cultivation of Planctomycetes and their phenomic and genomic characterization uncovers novel biology.</title>
        <authorList>
            <person name="Wiegand S."/>
            <person name="Jogler M."/>
            <person name="Boedeker C."/>
            <person name="Pinto D."/>
            <person name="Vollmers J."/>
            <person name="Rivas-Marin E."/>
            <person name="Kohn T."/>
            <person name="Peeters S.H."/>
            <person name="Heuer A."/>
            <person name="Rast P."/>
            <person name="Oberbeckmann S."/>
            <person name="Bunk B."/>
            <person name="Jeske O."/>
            <person name="Meyerdierks A."/>
            <person name="Storesund J.E."/>
            <person name="Kallscheuer N."/>
            <person name="Luecker S."/>
            <person name="Lage O.M."/>
            <person name="Pohl T."/>
            <person name="Merkel B.J."/>
            <person name="Hornburger P."/>
            <person name="Mueller R.-W."/>
            <person name="Bruemmer F."/>
            <person name="Labrenz M."/>
            <person name="Spormann A.M."/>
            <person name="Op Den Camp H."/>
            <person name="Overmann J."/>
            <person name="Amann R."/>
            <person name="Jetten M.S.M."/>
            <person name="Mascher T."/>
            <person name="Medema M.H."/>
            <person name="Devos D.P."/>
            <person name="Kaster A.-K."/>
            <person name="Ovreas L."/>
            <person name="Rohde M."/>
            <person name="Galperin M.Y."/>
            <person name="Jogler C."/>
        </authorList>
    </citation>
    <scope>NUCLEOTIDE SEQUENCE [LARGE SCALE GENOMIC DNA]</scope>
    <source>
        <strain evidence="1 2">KOR34</strain>
    </source>
</reference>
<gene>
    <name evidence="1" type="ORF">KOR34_03500</name>
</gene>
<sequence length="301" mass="32527">MSQRQRPDNERNVDPVANPIGRAYAAPALPTDLQQRLAEDLDAAFAAANDPIQAARNGSLAKLLEKKYEVVGDNLPPAVQRGEISRLRYELHDLAAPAERRMGVGRRVALAGAAAAVLLACVWSQPGYRWSEVVESVRQQPFVQVEEVSNTSEAAAPRLVATRRDQAGKRRPTTASYLSMSGDILRQVSGENAAGSRLLPTARRAELVESDLVATLLDVATPGEDAKRAKATVSQSWPRAADDAVALDLVIRCGDQRVDATLQLNPTSKLPISCELRPADAPVKHLRFRYSAADPAGDRAE</sequence>
<proteinExistence type="predicted"/>
<evidence type="ECO:0000313" key="1">
    <source>
        <dbReference type="EMBL" id="TWT35458.1"/>
    </source>
</evidence>
<protein>
    <submittedName>
        <fullName evidence="1">Uncharacterized protein</fullName>
    </submittedName>
</protein>
<dbReference type="AlphaFoldDB" id="A0A5C5VA67"/>
<keyword evidence="2" id="KW-1185">Reference proteome</keyword>
<comment type="caution">
    <text evidence="1">The sequence shown here is derived from an EMBL/GenBank/DDBJ whole genome shotgun (WGS) entry which is preliminary data.</text>
</comment>
<accession>A0A5C5VA67</accession>
<name>A0A5C5VA67_9BACT</name>